<organism evidence="1 2">
    <name type="scientific">Myriangium duriaei CBS 260.36</name>
    <dbReference type="NCBI Taxonomy" id="1168546"/>
    <lineage>
        <taxon>Eukaryota</taxon>
        <taxon>Fungi</taxon>
        <taxon>Dikarya</taxon>
        <taxon>Ascomycota</taxon>
        <taxon>Pezizomycotina</taxon>
        <taxon>Dothideomycetes</taxon>
        <taxon>Dothideomycetidae</taxon>
        <taxon>Myriangiales</taxon>
        <taxon>Myriangiaceae</taxon>
        <taxon>Myriangium</taxon>
    </lineage>
</organism>
<dbReference type="PANTHER" id="PTHR11183">
    <property type="entry name" value="GLYCOGENIN SUBFAMILY MEMBER"/>
    <property type="match status" value="1"/>
</dbReference>
<name>A0A9P4JAG0_9PEZI</name>
<dbReference type="EMBL" id="ML996081">
    <property type="protein sequence ID" value="KAF2158273.1"/>
    <property type="molecule type" value="Genomic_DNA"/>
</dbReference>
<evidence type="ECO:0000313" key="2">
    <source>
        <dbReference type="Proteomes" id="UP000799439"/>
    </source>
</evidence>
<dbReference type="Gene3D" id="3.90.550.10">
    <property type="entry name" value="Spore Coat Polysaccharide Biosynthesis Protein SpsA, Chain A"/>
    <property type="match status" value="1"/>
</dbReference>
<dbReference type="OrthoDB" id="2014201at2759"/>
<evidence type="ECO:0000313" key="1">
    <source>
        <dbReference type="EMBL" id="KAF2158273.1"/>
    </source>
</evidence>
<dbReference type="AlphaFoldDB" id="A0A9P4JAG0"/>
<gene>
    <name evidence="1" type="ORF">K461DRAFT_290514</name>
</gene>
<dbReference type="Proteomes" id="UP000799439">
    <property type="component" value="Unassembled WGS sequence"/>
</dbReference>
<proteinExistence type="predicted"/>
<sequence length="358" mass="40682">MSTSELTVTSAHPVDQIEETKNKIEAVYQASTKLPIQKASVISARPVEKIREFNAEPEAIYLDGVKSKYAFATLLAGDDEDRSYEDDVYLQSTRILTYQLLHANETRSRDHNIPFIVLVTNKTREAGRERLRRDGATVIEVPALTAPWIKPMIGRWDNVLTKLRLWELLDFERIAFLDADSMIVHPLDHIFNDPAVEEQTTLMEEFKGPGDKNMLPTTYAYGGNNDNLRMTREGEEPMTLDGSMCAGFFVMKPDVQMLRYYVSVLAQPESYDSALPEQSLFNAVHAWNGSLPWKQVDRATNAFSPEIYDVKAGVKSIHEKFWYDGLDPELRSWMAVQKGRMEGFFEARDSAKAGDLTL</sequence>
<dbReference type="InterPro" id="IPR050587">
    <property type="entry name" value="GNT1/Glycosyltrans_8"/>
</dbReference>
<comment type="caution">
    <text evidence="1">The sequence shown here is derived from an EMBL/GenBank/DDBJ whole genome shotgun (WGS) entry which is preliminary data.</text>
</comment>
<keyword evidence="2" id="KW-1185">Reference proteome</keyword>
<dbReference type="InterPro" id="IPR029044">
    <property type="entry name" value="Nucleotide-diphossugar_trans"/>
</dbReference>
<protein>
    <submittedName>
        <fullName evidence="1">Glycosyltransferase family 8 protein</fullName>
    </submittedName>
</protein>
<dbReference type="SUPFAM" id="SSF53448">
    <property type="entry name" value="Nucleotide-diphospho-sugar transferases"/>
    <property type="match status" value="1"/>
</dbReference>
<accession>A0A9P4JAG0</accession>
<reference evidence="1" key="1">
    <citation type="journal article" date="2020" name="Stud. Mycol.">
        <title>101 Dothideomycetes genomes: a test case for predicting lifestyles and emergence of pathogens.</title>
        <authorList>
            <person name="Haridas S."/>
            <person name="Albert R."/>
            <person name="Binder M."/>
            <person name="Bloem J."/>
            <person name="Labutti K."/>
            <person name="Salamov A."/>
            <person name="Andreopoulos B."/>
            <person name="Baker S."/>
            <person name="Barry K."/>
            <person name="Bills G."/>
            <person name="Bluhm B."/>
            <person name="Cannon C."/>
            <person name="Castanera R."/>
            <person name="Culley D."/>
            <person name="Daum C."/>
            <person name="Ezra D."/>
            <person name="Gonzalez J."/>
            <person name="Henrissat B."/>
            <person name="Kuo A."/>
            <person name="Liang C."/>
            <person name="Lipzen A."/>
            <person name="Lutzoni F."/>
            <person name="Magnuson J."/>
            <person name="Mondo S."/>
            <person name="Nolan M."/>
            <person name="Ohm R."/>
            <person name="Pangilinan J."/>
            <person name="Park H.-J."/>
            <person name="Ramirez L."/>
            <person name="Alfaro M."/>
            <person name="Sun H."/>
            <person name="Tritt A."/>
            <person name="Yoshinaga Y."/>
            <person name="Zwiers L.-H."/>
            <person name="Turgeon B."/>
            <person name="Goodwin S."/>
            <person name="Spatafora J."/>
            <person name="Crous P."/>
            <person name="Grigoriev I."/>
        </authorList>
    </citation>
    <scope>NUCLEOTIDE SEQUENCE</scope>
    <source>
        <strain evidence="1">CBS 260.36</strain>
    </source>
</reference>